<dbReference type="PANTHER" id="PTHR13994:SF13">
    <property type="entry name" value="FI03680P"/>
    <property type="match status" value="1"/>
</dbReference>
<dbReference type="SUPFAM" id="SSF55811">
    <property type="entry name" value="Nudix"/>
    <property type="match status" value="1"/>
</dbReference>
<reference evidence="6" key="2">
    <citation type="submission" date="2017-02" db="UniProtKB">
        <authorList>
            <consortium name="WormBaseParasite"/>
        </authorList>
    </citation>
    <scope>IDENTIFICATION</scope>
</reference>
<comment type="similarity">
    <text evidence="1 3">Belongs to the Nudix hydrolase family.</text>
</comment>
<dbReference type="PROSITE" id="PS51462">
    <property type="entry name" value="NUDIX"/>
    <property type="match status" value="1"/>
</dbReference>
<proteinExistence type="inferred from homology"/>
<dbReference type="InterPro" id="IPR000086">
    <property type="entry name" value="NUDIX_hydrolase_dom"/>
</dbReference>
<dbReference type="WBParaSite" id="ACAC_0000265601-mRNA-1">
    <property type="protein sequence ID" value="ACAC_0000265601-mRNA-1"/>
    <property type="gene ID" value="ACAC_0000265601"/>
</dbReference>
<dbReference type="GO" id="GO:0035529">
    <property type="term" value="F:NADH pyrophosphatase activity"/>
    <property type="evidence" value="ECO:0007669"/>
    <property type="project" value="TreeGrafter"/>
</dbReference>
<dbReference type="Gene3D" id="3.90.79.10">
    <property type="entry name" value="Nucleoside Triphosphate Pyrophosphohydrolase"/>
    <property type="match status" value="1"/>
</dbReference>
<evidence type="ECO:0000256" key="2">
    <source>
        <dbReference type="ARBA" id="ARBA00022801"/>
    </source>
</evidence>
<dbReference type="PRINTS" id="PR01356">
    <property type="entry name" value="GFGPROTEIN"/>
</dbReference>
<evidence type="ECO:0000313" key="6">
    <source>
        <dbReference type="WBParaSite" id="ACAC_0000265601-mRNA-1"/>
    </source>
</evidence>
<dbReference type="AlphaFoldDB" id="A0A0K0CYE4"/>
<dbReference type="InterPro" id="IPR015797">
    <property type="entry name" value="NUDIX_hydrolase-like_dom_sf"/>
</dbReference>
<dbReference type="PANTHER" id="PTHR13994">
    <property type="entry name" value="NUDIX HYDROLASE RELATED"/>
    <property type="match status" value="1"/>
</dbReference>
<dbReference type="GO" id="GO:0047631">
    <property type="term" value="F:ADP-ribose diphosphatase activity"/>
    <property type="evidence" value="ECO:0007669"/>
    <property type="project" value="TreeGrafter"/>
</dbReference>
<dbReference type="Pfam" id="PF00293">
    <property type="entry name" value="NUDIX"/>
    <property type="match status" value="1"/>
</dbReference>
<reference evidence="5" key="1">
    <citation type="submission" date="2012-09" db="EMBL/GenBank/DDBJ databases">
        <authorList>
            <person name="Martin A.A."/>
        </authorList>
    </citation>
    <scope>NUCLEOTIDE SEQUENCE</scope>
</reference>
<dbReference type="InterPro" id="IPR020084">
    <property type="entry name" value="NUDIX_hydrolase_CS"/>
</dbReference>
<protein>
    <submittedName>
        <fullName evidence="6">Nudix hydrolase domain-containing protein</fullName>
    </submittedName>
</protein>
<dbReference type="STRING" id="6313.A0A0K0CYE4"/>
<organism evidence="5 6">
    <name type="scientific">Angiostrongylus cantonensis</name>
    <name type="common">Rat lungworm</name>
    <dbReference type="NCBI Taxonomy" id="6313"/>
    <lineage>
        <taxon>Eukaryota</taxon>
        <taxon>Metazoa</taxon>
        <taxon>Ecdysozoa</taxon>
        <taxon>Nematoda</taxon>
        <taxon>Chromadorea</taxon>
        <taxon>Rhabditida</taxon>
        <taxon>Rhabditina</taxon>
        <taxon>Rhabditomorpha</taxon>
        <taxon>Strongyloidea</taxon>
        <taxon>Metastrongylidae</taxon>
        <taxon>Angiostrongylus</taxon>
    </lineage>
</organism>
<dbReference type="GO" id="GO:0051287">
    <property type="term" value="F:NAD binding"/>
    <property type="evidence" value="ECO:0007669"/>
    <property type="project" value="TreeGrafter"/>
</dbReference>
<keyword evidence="2 3" id="KW-0378">Hydrolase</keyword>
<sequence>MTFKERYDIFGGVTVSSSDLENDQRQADVFSSIISDSLNNWGKRNVQGVWIRIEIKDSHIIPVLVEKGFEFHHTQPHYLVMTKWLPDTPSTLPRWEYLRVTVRPYSRWSWWTRDRFGKSCSVDEGKTYYLGWKFPGGASDPGESIFDTAAREVFEETGVRATGKAILCFRQVNVSQYENVGDIYFVCLMDFIGGEIKACPKETADCKWFTRTEIELLPKHEFRDFHWEILRRYDKWRTLGRRGCHISSLEFSGRNCKMFFID</sequence>
<evidence type="ECO:0000256" key="3">
    <source>
        <dbReference type="RuleBase" id="RU003476"/>
    </source>
</evidence>
<dbReference type="InterPro" id="IPR003293">
    <property type="entry name" value="Nudix_hydrolase6-like"/>
</dbReference>
<dbReference type="PROSITE" id="PS00893">
    <property type="entry name" value="NUDIX_BOX"/>
    <property type="match status" value="1"/>
</dbReference>
<name>A0A0K0CYE4_ANGCA</name>
<evidence type="ECO:0000256" key="1">
    <source>
        <dbReference type="ARBA" id="ARBA00005582"/>
    </source>
</evidence>
<dbReference type="Gene3D" id="3.40.630.30">
    <property type="match status" value="1"/>
</dbReference>
<dbReference type="InterPro" id="IPR040618">
    <property type="entry name" value="Pre-Nudix"/>
</dbReference>
<dbReference type="InterPro" id="IPR020476">
    <property type="entry name" value="Nudix_hydrolase"/>
</dbReference>
<dbReference type="Pfam" id="PF18290">
    <property type="entry name" value="Nudix_hydro"/>
    <property type="match status" value="1"/>
</dbReference>
<evidence type="ECO:0000313" key="5">
    <source>
        <dbReference type="Proteomes" id="UP000035642"/>
    </source>
</evidence>
<dbReference type="PRINTS" id="PR00502">
    <property type="entry name" value="NUDIXFAMILY"/>
</dbReference>
<dbReference type="Proteomes" id="UP000035642">
    <property type="component" value="Unassembled WGS sequence"/>
</dbReference>
<evidence type="ECO:0000259" key="4">
    <source>
        <dbReference type="PROSITE" id="PS51462"/>
    </source>
</evidence>
<keyword evidence="5" id="KW-1185">Reference proteome</keyword>
<accession>A0A0K0CYE4</accession>
<feature type="domain" description="Nudix hydrolase" evidence="4">
    <location>
        <begin position="42"/>
        <end position="230"/>
    </location>
</feature>